<dbReference type="CDD" id="cd00090">
    <property type="entry name" value="HTH_ARSR"/>
    <property type="match status" value="1"/>
</dbReference>
<proteinExistence type="predicted"/>
<evidence type="ECO:0000256" key="1">
    <source>
        <dbReference type="SAM" id="MobiDB-lite"/>
    </source>
</evidence>
<gene>
    <name evidence="2" type="ORF">E3O32_01925</name>
</gene>
<accession>A0A4R8WH02</accession>
<reference evidence="2 3" key="1">
    <citation type="submission" date="2019-03" db="EMBL/GenBank/DDBJ databases">
        <title>Genomics of glacier-inhabiting Cryobacterium strains.</title>
        <authorList>
            <person name="Liu Q."/>
            <person name="Xin Y.-H."/>
        </authorList>
    </citation>
    <scope>NUCLEOTIDE SEQUENCE [LARGE SCALE GENOMIC DNA]</scope>
    <source>
        <strain evidence="2 3">RHLT2-21</strain>
    </source>
</reference>
<sequence>MLDIAVIDGAGAAEASLDPIRSRILAALGEPGSATTLAARIGLPRQKVNYHLRELERHGLVELVEERRKGNMTERIMQATAASFVILPSALGGVAPDPGRGVDHFSARWMLAVAARLVQDVGTLIVRSGHARQPLPTFTLDSELRFATASDRAAFAAELGRSVAGLVERYDTPAAPNGRAYRLVLALHPRITADGTARYIAGLDTPGADAPSTSTHPGVRPVAPATHEEH</sequence>
<dbReference type="Pfam" id="PF12840">
    <property type="entry name" value="HTH_20"/>
    <property type="match status" value="1"/>
</dbReference>
<protein>
    <submittedName>
        <fullName evidence="2">ArsR family transcriptional regulator</fullName>
    </submittedName>
</protein>
<dbReference type="InterPro" id="IPR011991">
    <property type="entry name" value="ArsR-like_HTH"/>
</dbReference>
<dbReference type="AlphaFoldDB" id="A0A4R8WH02"/>
<dbReference type="Gene3D" id="1.10.10.10">
    <property type="entry name" value="Winged helix-like DNA-binding domain superfamily/Winged helix DNA-binding domain"/>
    <property type="match status" value="1"/>
</dbReference>
<dbReference type="InterPro" id="IPR036388">
    <property type="entry name" value="WH-like_DNA-bd_sf"/>
</dbReference>
<comment type="caution">
    <text evidence="2">The sequence shown here is derived from an EMBL/GenBank/DDBJ whole genome shotgun (WGS) entry which is preliminary data.</text>
</comment>
<dbReference type="RefSeq" id="WP_134506467.1">
    <property type="nucleotide sequence ID" value="NZ_SOFM01000007.1"/>
</dbReference>
<dbReference type="InterPro" id="IPR036390">
    <property type="entry name" value="WH_DNA-bd_sf"/>
</dbReference>
<name>A0A4R8WH02_9MICO</name>
<dbReference type="EMBL" id="SOFM01000007">
    <property type="protein sequence ID" value="TFC07306.1"/>
    <property type="molecule type" value="Genomic_DNA"/>
</dbReference>
<feature type="region of interest" description="Disordered" evidence="1">
    <location>
        <begin position="204"/>
        <end position="230"/>
    </location>
</feature>
<dbReference type="SUPFAM" id="SSF46785">
    <property type="entry name" value="Winged helix' DNA-binding domain"/>
    <property type="match status" value="1"/>
</dbReference>
<organism evidence="2 3">
    <name type="scientific">Cryobacterium mannosilyticum</name>
    <dbReference type="NCBI Taxonomy" id="1259190"/>
    <lineage>
        <taxon>Bacteria</taxon>
        <taxon>Bacillati</taxon>
        <taxon>Actinomycetota</taxon>
        <taxon>Actinomycetes</taxon>
        <taxon>Micrococcales</taxon>
        <taxon>Microbacteriaceae</taxon>
        <taxon>Cryobacterium</taxon>
    </lineage>
</organism>
<keyword evidence="3" id="KW-1185">Reference proteome</keyword>
<evidence type="ECO:0000313" key="2">
    <source>
        <dbReference type="EMBL" id="TFC07306.1"/>
    </source>
</evidence>
<evidence type="ECO:0000313" key="3">
    <source>
        <dbReference type="Proteomes" id="UP000297643"/>
    </source>
</evidence>
<dbReference type="Proteomes" id="UP000297643">
    <property type="component" value="Unassembled WGS sequence"/>
</dbReference>